<proteinExistence type="predicted"/>
<dbReference type="EMBL" id="CADEPI010000560">
    <property type="protein sequence ID" value="CAB3387304.1"/>
    <property type="molecule type" value="Genomic_DNA"/>
</dbReference>
<reference evidence="1 2" key="1">
    <citation type="submission" date="2020-04" db="EMBL/GenBank/DDBJ databases">
        <authorList>
            <person name="Alioto T."/>
            <person name="Alioto T."/>
            <person name="Gomez Garrido J."/>
        </authorList>
    </citation>
    <scope>NUCLEOTIDE SEQUENCE [LARGE SCALE GENOMIC DNA]</scope>
</reference>
<sequence length="67" mass="7978">MREMFDIYHECGKELAQQNVNYSRHRDVVEVNTAIPETIECTLIERIVRRSKEIFVSCRYSLDLEAE</sequence>
<gene>
    <name evidence="1" type="ORF">CLODIP_2_CD14006</name>
</gene>
<dbReference type="Proteomes" id="UP000494165">
    <property type="component" value="Unassembled WGS sequence"/>
</dbReference>
<comment type="caution">
    <text evidence="1">The sequence shown here is derived from an EMBL/GenBank/DDBJ whole genome shotgun (WGS) entry which is preliminary data.</text>
</comment>
<dbReference type="AlphaFoldDB" id="A0A8S1EAX3"/>
<name>A0A8S1EAX3_9INSE</name>
<evidence type="ECO:0000313" key="1">
    <source>
        <dbReference type="EMBL" id="CAB3387304.1"/>
    </source>
</evidence>
<protein>
    <submittedName>
        <fullName evidence="1">Uncharacterized protein</fullName>
    </submittedName>
</protein>
<evidence type="ECO:0000313" key="2">
    <source>
        <dbReference type="Proteomes" id="UP000494165"/>
    </source>
</evidence>
<keyword evidence="2" id="KW-1185">Reference proteome</keyword>
<accession>A0A8S1EAX3</accession>
<organism evidence="1 2">
    <name type="scientific">Cloeon dipterum</name>
    <dbReference type="NCBI Taxonomy" id="197152"/>
    <lineage>
        <taxon>Eukaryota</taxon>
        <taxon>Metazoa</taxon>
        <taxon>Ecdysozoa</taxon>
        <taxon>Arthropoda</taxon>
        <taxon>Hexapoda</taxon>
        <taxon>Insecta</taxon>
        <taxon>Pterygota</taxon>
        <taxon>Palaeoptera</taxon>
        <taxon>Ephemeroptera</taxon>
        <taxon>Pisciforma</taxon>
        <taxon>Baetidae</taxon>
        <taxon>Cloeon</taxon>
    </lineage>
</organism>